<protein>
    <recommendedName>
        <fullName evidence="3">Tetratricopeptide repeat-containing protein</fullName>
    </recommendedName>
</protein>
<evidence type="ECO:0000313" key="1">
    <source>
        <dbReference type="EMBL" id="MBP0484580.1"/>
    </source>
</evidence>
<keyword evidence="2" id="KW-1185">Reference proteome</keyword>
<proteinExistence type="predicted"/>
<reference evidence="1" key="1">
    <citation type="submission" date="2021-03" db="EMBL/GenBank/DDBJ databases">
        <title>Sagittula salina sp. nov. strain M10.9X isolated from the marine waste.</title>
        <authorList>
            <person name="Satari L."/>
            <person name="Molina-Menor E."/>
            <person name="Vidal-Verdu A."/>
            <person name="Pascual J."/>
            <person name="Pereto J."/>
            <person name="Porcar M."/>
        </authorList>
    </citation>
    <scope>NUCLEOTIDE SEQUENCE</scope>
    <source>
        <strain evidence="1">M10.9X</strain>
    </source>
</reference>
<dbReference type="AlphaFoldDB" id="A0A940S543"/>
<organism evidence="1 2">
    <name type="scientific">Sagittula salina</name>
    <dbReference type="NCBI Taxonomy" id="2820268"/>
    <lineage>
        <taxon>Bacteria</taxon>
        <taxon>Pseudomonadati</taxon>
        <taxon>Pseudomonadota</taxon>
        <taxon>Alphaproteobacteria</taxon>
        <taxon>Rhodobacterales</taxon>
        <taxon>Roseobacteraceae</taxon>
        <taxon>Sagittula</taxon>
    </lineage>
</organism>
<evidence type="ECO:0008006" key="3">
    <source>
        <dbReference type="Google" id="ProtNLM"/>
    </source>
</evidence>
<gene>
    <name evidence="1" type="ORF">J5474_19080</name>
</gene>
<sequence>MAKASEDLSYSCALQGRHAAVLALLLCACPALARESGSAPLLPVVGLGADLGAGNAAIVPTGLTKVLLPPLDAIDPPVLYLKQRDPQPFLEERRKLMAAIEAAPEGSSDRARALTDLAEFLFAHAMAPEGLSVLGGLDGKRLPPAHKLRASAFELALGLIDPRRHPLTDRARALLSPKHKDWPDQPLFLVLSHLRETDCTEAAPLLGEAVARLARFPKPVQERVLPGFLECAIETEQWRLARDLAAAFDGYEGLRGGTAYHYLLGRAAEAGNEPLAAFDSYAMAQDGRDLWAHRARRAIVDLALRHEAADPTEAVTLLRQETEVWRGDRHARLTLDALASLQIIAGDEIAAIETYGKLMQRHPEGDAAKEARQKARALFGEFYRKGAAGEIALGPFLSAHDRIASYFRFTPAFANAAETLADTFLLTGATTVAAREYATTSDYLAAMQDLGLGAPAPNQLDRLAVKEAEALLRGGQFETLGSLLAARPEPTDPELRARRAIVAARYLDETGQTAELLAEPAPDAPPQALRLRAQAWFDRQDWARANSAYAALHARLGPAMPLPDAIRTLLSAYRAQDHERTAEIAAAFPALTELPGWVEIARTLTEEAPELLPLSKGTAQARIENATETLRNLPVNPPGE</sequence>
<comment type="caution">
    <text evidence="1">The sequence shown here is derived from an EMBL/GenBank/DDBJ whole genome shotgun (WGS) entry which is preliminary data.</text>
</comment>
<accession>A0A940S543</accession>
<dbReference type="RefSeq" id="WP_209363061.1">
    <property type="nucleotide sequence ID" value="NZ_JAGISH010000014.1"/>
</dbReference>
<evidence type="ECO:0000313" key="2">
    <source>
        <dbReference type="Proteomes" id="UP000675940"/>
    </source>
</evidence>
<dbReference type="Proteomes" id="UP000675940">
    <property type="component" value="Unassembled WGS sequence"/>
</dbReference>
<name>A0A940S543_9RHOB</name>
<dbReference type="PROSITE" id="PS51257">
    <property type="entry name" value="PROKAR_LIPOPROTEIN"/>
    <property type="match status" value="1"/>
</dbReference>
<dbReference type="EMBL" id="JAGISH010000014">
    <property type="protein sequence ID" value="MBP0484580.1"/>
    <property type="molecule type" value="Genomic_DNA"/>
</dbReference>